<feature type="compositionally biased region" description="Basic residues" evidence="1">
    <location>
        <begin position="134"/>
        <end position="145"/>
    </location>
</feature>
<evidence type="ECO:0000313" key="3">
    <source>
        <dbReference type="Proteomes" id="UP001604336"/>
    </source>
</evidence>
<evidence type="ECO:0000313" key="2">
    <source>
        <dbReference type="EMBL" id="KAL2532136.1"/>
    </source>
</evidence>
<evidence type="ECO:0000256" key="1">
    <source>
        <dbReference type="SAM" id="MobiDB-lite"/>
    </source>
</evidence>
<protein>
    <submittedName>
        <fullName evidence="2">Uncharacterized protein</fullName>
    </submittedName>
</protein>
<comment type="caution">
    <text evidence="2">The sequence shown here is derived from an EMBL/GenBank/DDBJ whole genome shotgun (WGS) entry which is preliminary data.</text>
</comment>
<proteinExistence type="predicted"/>
<dbReference type="AlphaFoldDB" id="A0ABD1V489"/>
<feature type="region of interest" description="Disordered" evidence="1">
    <location>
        <begin position="102"/>
        <end position="147"/>
    </location>
</feature>
<name>A0ABD1V489_9LAMI</name>
<keyword evidence="3" id="KW-1185">Reference proteome</keyword>
<organism evidence="2 3">
    <name type="scientific">Abeliophyllum distichum</name>
    <dbReference type="NCBI Taxonomy" id="126358"/>
    <lineage>
        <taxon>Eukaryota</taxon>
        <taxon>Viridiplantae</taxon>
        <taxon>Streptophyta</taxon>
        <taxon>Embryophyta</taxon>
        <taxon>Tracheophyta</taxon>
        <taxon>Spermatophyta</taxon>
        <taxon>Magnoliopsida</taxon>
        <taxon>eudicotyledons</taxon>
        <taxon>Gunneridae</taxon>
        <taxon>Pentapetalae</taxon>
        <taxon>asterids</taxon>
        <taxon>lamiids</taxon>
        <taxon>Lamiales</taxon>
        <taxon>Oleaceae</taxon>
        <taxon>Forsythieae</taxon>
        <taxon>Abeliophyllum</taxon>
    </lineage>
</organism>
<reference evidence="3" key="1">
    <citation type="submission" date="2024-07" db="EMBL/GenBank/DDBJ databases">
        <title>Two chromosome-level genome assemblies of Korean endemic species Abeliophyllum distichum and Forsythia ovata (Oleaceae).</title>
        <authorList>
            <person name="Jang H."/>
        </authorList>
    </citation>
    <scope>NUCLEOTIDE SEQUENCE [LARGE SCALE GENOMIC DNA]</scope>
</reference>
<dbReference type="Proteomes" id="UP001604336">
    <property type="component" value="Unassembled WGS sequence"/>
</dbReference>
<accession>A0ABD1V489</accession>
<gene>
    <name evidence="2" type="ORF">Adt_05487</name>
</gene>
<dbReference type="EMBL" id="JBFOLK010000002">
    <property type="protein sequence ID" value="KAL2532136.1"/>
    <property type="molecule type" value="Genomic_DNA"/>
</dbReference>
<sequence>MRQEYKHLYELLRCMCIEYNQRDNVIVADDDWWERKVMVRFNQNCNGPYLLDSDFCSNSLVMLLGFVMIRLENAEYTKFRNCDVREIYHRYPLLFGKLSTETKTRDSSDEGPFELGSNSRMDISGCHSGEKRKGSARRSKEKAKKGSFDLSNLVEHLASVGEALAASHQNCQEQA</sequence>